<dbReference type="EMBL" id="LDYG01000015">
    <property type="protein sequence ID" value="KUP08286.1"/>
    <property type="molecule type" value="Genomic_DNA"/>
</dbReference>
<keyword evidence="1" id="KW-0472">Membrane</keyword>
<dbReference type="RefSeq" id="WP_059350334.1">
    <property type="nucleotide sequence ID" value="NZ_LDYG01000015.1"/>
</dbReference>
<organism evidence="2 3">
    <name type="scientific">Bacillus coahuilensis p1.1.43</name>
    <dbReference type="NCBI Taxonomy" id="1150625"/>
    <lineage>
        <taxon>Bacteria</taxon>
        <taxon>Bacillati</taxon>
        <taxon>Bacillota</taxon>
        <taxon>Bacilli</taxon>
        <taxon>Bacillales</taxon>
        <taxon>Bacillaceae</taxon>
        <taxon>Bacillus</taxon>
    </lineage>
</organism>
<keyword evidence="1" id="KW-1133">Transmembrane helix</keyword>
<name>A0A147KBD4_9BACI</name>
<protein>
    <submittedName>
        <fullName evidence="2">Uncharacterized protein</fullName>
    </submittedName>
</protein>
<dbReference type="Proteomes" id="UP000074108">
    <property type="component" value="Unassembled WGS sequence"/>
</dbReference>
<keyword evidence="1" id="KW-0812">Transmembrane</keyword>
<evidence type="ECO:0000313" key="3">
    <source>
        <dbReference type="Proteomes" id="UP000074108"/>
    </source>
</evidence>
<accession>A0A147KBD4</accession>
<dbReference type="PATRIC" id="fig|1150625.3.peg.642"/>
<evidence type="ECO:0000313" key="2">
    <source>
        <dbReference type="EMBL" id="KUP08286.1"/>
    </source>
</evidence>
<feature type="transmembrane region" description="Helical" evidence="1">
    <location>
        <begin position="6"/>
        <end position="26"/>
    </location>
</feature>
<gene>
    <name evidence="2" type="ORF">Q75_03085</name>
</gene>
<dbReference type="OrthoDB" id="5637at2"/>
<dbReference type="AlphaFoldDB" id="A0A147KBD4"/>
<keyword evidence="3" id="KW-1185">Reference proteome</keyword>
<evidence type="ECO:0000256" key="1">
    <source>
        <dbReference type="SAM" id="Phobius"/>
    </source>
</evidence>
<comment type="caution">
    <text evidence="2">The sequence shown here is derived from an EMBL/GenBank/DDBJ whole genome shotgun (WGS) entry which is preliminary data.</text>
</comment>
<sequence>MAKSLRIWKIFILSIVFILFLVGTHLKIKANKMDIKDVEYVKSEKEKNCELEVAIYNDFELEGYENSTRYYYNRIDLNGDDKLETFVYLTGPFVCGTGGCSGAIYEMDDGEYKMVTRFSLVRTPIIIMNSFTNEWRDIVMYVSGGGVEGEYRLLRFSGSGYPSNPSIVEAIEEDSIFGTGIISDTISSTSGLDITCTSKE</sequence>
<reference evidence="2 3" key="1">
    <citation type="journal article" date="2016" name="Front. Microbiol.">
        <title>Microevolution Analysis of Bacillus coahuilensis Unveils Differences in Phosphorus Acquisition Strategies and Their Regulation.</title>
        <authorList>
            <person name="Gomez-Lunar Z."/>
            <person name="Hernandez-Gonzalez I."/>
            <person name="Rodriguez-Torres M.D."/>
            <person name="Souza V."/>
            <person name="Olmedo-Alvarez G."/>
        </authorList>
    </citation>
    <scope>NUCLEOTIDE SEQUENCE [LARGE SCALE GENOMIC DNA]</scope>
    <source>
        <strain evidence="3">p1.1.43</strain>
    </source>
</reference>
<proteinExistence type="predicted"/>